<dbReference type="EMBL" id="JBHSZG010000008">
    <property type="protein sequence ID" value="MFC7137940.1"/>
    <property type="molecule type" value="Genomic_DNA"/>
</dbReference>
<organism evidence="5 6">
    <name type="scientific">Halobaculum litoreum</name>
    <dbReference type="NCBI Taxonomy" id="3031998"/>
    <lineage>
        <taxon>Archaea</taxon>
        <taxon>Methanobacteriati</taxon>
        <taxon>Methanobacteriota</taxon>
        <taxon>Stenosarchaea group</taxon>
        <taxon>Halobacteria</taxon>
        <taxon>Halobacteriales</taxon>
        <taxon>Haloferacaceae</taxon>
        <taxon>Halobaculum</taxon>
    </lineage>
</organism>
<dbReference type="AlphaFoldDB" id="A0ABD5XS15"/>
<name>A0ABD5XS15_9EURY</name>
<dbReference type="InterPro" id="IPR002831">
    <property type="entry name" value="Tscrpt_reg_TrmB_N"/>
</dbReference>
<dbReference type="PANTHER" id="PTHR34293">
    <property type="entry name" value="HTH-TYPE TRANSCRIPTIONAL REGULATOR TRMBL2"/>
    <property type="match status" value="1"/>
</dbReference>
<gene>
    <name evidence="5" type="ORF">ACFQRB_18825</name>
</gene>
<dbReference type="InterPro" id="IPR036388">
    <property type="entry name" value="WH-like_DNA-bd_sf"/>
</dbReference>
<dbReference type="InterPro" id="IPR051797">
    <property type="entry name" value="TrmB-like"/>
</dbReference>
<evidence type="ECO:0000256" key="1">
    <source>
        <dbReference type="ARBA" id="ARBA00007287"/>
    </source>
</evidence>
<evidence type="ECO:0000259" key="3">
    <source>
        <dbReference type="Pfam" id="PF01978"/>
    </source>
</evidence>
<dbReference type="SUPFAM" id="SSF46785">
    <property type="entry name" value="Winged helix' DNA-binding domain"/>
    <property type="match status" value="1"/>
</dbReference>
<evidence type="ECO:0000313" key="6">
    <source>
        <dbReference type="Proteomes" id="UP001596368"/>
    </source>
</evidence>
<feature type="domain" description="Transcription regulator TrmB C-terminal" evidence="4">
    <location>
        <begin position="113"/>
        <end position="346"/>
    </location>
</feature>
<keyword evidence="6" id="KW-1185">Reference proteome</keyword>
<dbReference type="Gene3D" id="1.10.10.10">
    <property type="entry name" value="Winged helix-like DNA-binding domain superfamily/Winged helix DNA-binding domain"/>
    <property type="match status" value="1"/>
</dbReference>
<dbReference type="PANTHER" id="PTHR34293:SF1">
    <property type="entry name" value="HTH-TYPE TRANSCRIPTIONAL REGULATOR TRMBL2"/>
    <property type="match status" value="1"/>
</dbReference>
<dbReference type="SUPFAM" id="SSF159071">
    <property type="entry name" value="TrmB C-terminal domain-like"/>
    <property type="match status" value="1"/>
</dbReference>
<feature type="region of interest" description="Disordered" evidence="2">
    <location>
        <begin position="65"/>
        <end position="117"/>
    </location>
</feature>
<evidence type="ECO:0000259" key="4">
    <source>
        <dbReference type="Pfam" id="PF11495"/>
    </source>
</evidence>
<protein>
    <submittedName>
        <fullName evidence="5">TrmB family transcriptional regulator</fullName>
    </submittedName>
</protein>
<dbReference type="InterPro" id="IPR021586">
    <property type="entry name" value="Tscrpt_reg_TrmB_C"/>
</dbReference>
<dbReference type="Pfam" id="PF01978">
    <property type="entry name" value="TrmB"/>
    <property type="match status" value="1"/>
</dbReference>
<sequence>MPTDQTPDADLRSELRTFGLSDTEIDTYVALLERGEATTGTVSEEANVSRRAVYDVAERLADRGLVRVNDHASPTTIRPRPPRRPSTPSPTDSRRSRPAERRHNRTEPRTSEVQVVKSRPTALKRLDRAIGRAESELLAAVPSHVVPEIESEIAAAAEDGTFVLLLVGGVDDEEASSYAGTADAVRCWDEQLPFLYAADNRTSMIGDPELLSGTHSDAKAVTVTDESLSGSVHGLFLSGYWPAATEVSVAAPDPLPSTYEWFREATFHAAAHHAAGRDVHAVVDTADGTRLAGRMTDVNQSLIEPATNDFSLETSIVVETGEGTASIGGIGSFVEDYRAESVRLETAE</sequence>
<proteinExistence type="inferred from homology"/>
<evidence type="ECO:0000313" key="5">
    <source>
        <dbReference type="EMBL" id="MFC7137940.1"/>
    </source>
</evidence>
<accession>A0ABD5XS15</accession>
<feature type="compositionally biased region" description="Basic and acidic residues" evidence="2">
    <location>
        <begin position="92"/>
        <end position="110"/>
    </location>
</feature>
<comment type="caution">
    <text evidence="5">The sequence shown here is derived from an EMBL/GenBank/DDBJ whole genome shotgun (WGS) entry which is preliminary data.</text>
</comment>
<dbReference type="InterPro" id="IPR036390">
    <property type="entry name" value="WH_DNA-bd_sf"/>
</dbReference>
<comment type="similarity">
    <text evidence="1">Belongs to the transcriptional regulator TrmB family.</text>
</comment>
<feature type="domain" description="Transcription regulator TrmB N-terminal" evidence="3">
    <location>
        <begin position="15"/>
        <end position="82"/>
    </location>
</feature>
<reference evidence="5 6" key="1">
    <citation type="journal article" date="2019" name="Int. J. Syst. Evol. Microbiol.">
        <title>The Global Catalogue of Microorganisms (GCM) 10K type strain sequencing project: providing services to taxonomists for standard genome sequencing and annotation.</title>
        <authorList>
            <consortium name="The Broad Institute Genomics Platform"/>
            <consortium name="The Broad Institute Genome Sequencing Center for Infectious Disease"/>
            <person name="Wu L."/>
            <person name="Ma J."/>
        </authorList>
    </citation>
    <scope>NUCLEOTIDE SEQUENCE [LARGE SCALE GENOMIC DNA]</scope>
    <source>
        <strain evidence="5 6">DT92</strain>
    </source>
</reference>
<dbReference type="Pfam" id="PF11495">
    <property type="entry name" value="Regulator_TrmB"/>
    <property type="match status" value="1"/>
</dbReference>
<evidence type="ECO:0000256" key="2">
    <source>
        <dbReference type="SAM" id="MobiDB-lite"/>
    </source>
</evidence>
<dbReference type="Proteomes" id="UP001596368">
    <property type="component" value="Unassembled WGS sequence"/>
</dbReference>